<name>A0A2P5B8G1_PARAD</name>
<protein>
    <submittedName>
        <fullName evidence="5">FAD/NAD(P)-binding domain containing protein</fullName>
    </submittedName>
</protein>
<evidence type="ECO:0000256" key="3">
    <source>
        <dbReference type="ARBA" id="ARBA00024018"/>
    </source>
</evidence>
<dbReference type="InterPro" id="IPR044560">
    <property type="entry name" value="MOase"/>
</dbReference>
<dbReference type="Pfam" id="PF01494">
    <property type="entry name" value="FAD_binding_3"/>
    <property type="match status" value="1"/>
</dbReference>
<reference evidence="6" key="1">
    <citation type="submission" date="2016-06" db="EMBL/GenBank/DDBJ databases">
        <title>Parallel loss of symbiosis genes in relatives of nitrogen-fixing non-legume Parasponia.</title>
        <authorList>
            <person name="Van Velzen R."/>
            <person name="Holmer R."/>
            <person name="Bu F."/>
            <person name="Rutten L."/>
            <person name="Van Zeijl A."/>
            <person name="Liu W."/>
            <person name="Santuari L."/>
            <person name="Cao Q."/>
            <person name="Sharma T."/>
            <person name="Shen D."/>
            <person name="Roswanjaya Y."/>
            <person name="Wardhani T."/>
            <person name="Kalhor M.S."/>
            <person name="Jansen J."/>
            <person name="Van den Hoogen J."/>
            <person name="Gungor B."/>
            <person name="Hartog M."/>
            <person name="Hontelez J."/>
            <person name="Verver J."/>
            <person name="Yang W.-C."/>
            <person name="Schijlen E."/>
            <person name="Repin R."/>
            <person name="Schilthuizen M."/>
            <person name="Schranz E."/>
            <person name="Heidstra R."/>
            <person name="Miyata K."/>
            <person name="Fedorova E."/>
            <person name="Kohlen W."/>
            <person name="Bisseling T."/>
            <person name="Smit S."/>
            <person name="Geurts R."/>
        </authorList>
    </citation>
    <scope>NUCLEOTIDE SEQUENCE [LARGE SCALE GENOMIC DNA]</scope>
    <source>
        <strain evidence="6">cv. WU1-14</strain>
    </source>
</reference>
<dbReference type="GO" id="GO:0004497">
    <property type="term" value="F:monooxygenase activity"/>
    <property type="evidence" value="ECO:0007669"/>
    <property type="project" value="UniProtKB-KW"/>
</dbReference>
<evidence type="ECO:0000313" key="6">
    <source>
        <dbReference type="Proteomes" id="UP000237105"/>
    </source>
</evidence>
<dbReference type="STRING" id="3476.A0A2P5B8G1"/>
<proteinExistence type="inferred from homology"/>
<dbReference type="PANTHER" id="PTHR45934:SF20">
    <property type="entry name" value="MONOOXYGENASE 2-RELATED"/>
    <property type="match status" value="1"/>
</dbReference>
<dbReference type="SUPFAM" id="SSF51905">
    <property type="entry name" value="FAD/NAD(P)-binding domain"/>
    <property type="match status" value="1"/>
</dbReference>
<organism evidence="5 6">
    <name type="scientific">Parasponia andersonii</name>
    <name type="common">Sponia andersonii</name>
    <dbReference type="NCBI Taxonomy" id="3476"/>
    <lineage>
        <taxon>Eukaryota</taxon>
        <taxon>Viridiplantae</taxon>
        <taxon>Streptophyta</taxon>
        <taxon>Embryophyta</taxon>
        <taxon>Tracheophyta</taxon>
        <taxon>Spermatophyta</taxon>
        <taxon>Magnoliopsida</taxon>
        <taxon>eudicotyledons</taxon>
        <taxon>Gunneridae</taxon>
        <taxon>Pentapetalae</taxon>
        <taxon>rosids</taxon>
        <taxon>fabids</taxon>
        <taxon>Rosales</taxon>
        <taxon>Cannabaceae</taxon>
        <taxon>Parasponia</taxon>
    </lineage>
</organism>
<dbReference type="AlphaFoldDB" id="A0A2P5B8G1"/>
<keyword evidence="6" id="KW-1185">Reference proteome</keyword>
<dbReference type="Gene3D" id="3.50.50.60">
    <property type="entry name" value="FAD/NAD(P)-binding domain"/>
    <property type="match status" value="1"/>
</dbReference>
<dbReference type="PANTHER" id="PTHR45934">
    <property type="entry name" value="FAD/NAD(P)-BINDING OXIDOREDUCTASE FAMILY PROTEIN"/>
    <property type="match status" value="1"/>
</dbReference>
<evidence type="ECO:0000259" key="4">
    <source>
        <dbReference type="Pfam" id="PF01494"/>
    </source>
</evidence>
<keyword evidence="2" id="KW-0503">Monooxygenase</keyword>
<dbReference type="EMBL" id="JXTB01000338">
    <property type="protein sequence ID" value="PON45068.1"/>
    <property type="molecule type" value="Genomic_DNA"/>
</dbReference>
<evidence type="ECO:0000256" key="1">
    <source>
        <dbReference type="ARBA" id="ARBA00023002"/>
    </source>
</evidence>
<evidence type="ECO:0000313" key="5">
    <source>
        <dbReference type="EMBL" id="PON45068.1"/>
    </source>
</evidence>
<dbReference type="Proteomes" id="UP000237105">
    <property type="component" value="Unassembled WGS sequence"/>
</dbReference>
<gene>
    <name evidence="5" type="ORF">PanWU01x14_262110</name>
</gene>
<comment type="caution">
    <text evidence="5">The sequence shown here is derived from an EMBL/GenBank/DDBJ whole genome shotgun (WGS) entry which is preliminary data.</text>
</comment>
<evidence type="ECO:0000256" key="2">
    <source>
        <dbReference type="ARBA" id="ARBA00023033"/>
    </source>
</evidence>
<feature type="domain" description="FAD-binding" evidence="4">
    <location>
        <begin position="6"/>
        <end position="326"/>
    </location>
</feature>
<dbReference type="GO" id="GO:0071949">
    <property type="term" value="F:FAD binding"/>
    <property type="evidence" value="ECO:0007669"/>
    <property type="project" value="InterPro"/>
</dbReference>
<dbReference type="InterPro" id="IPR036188">
    <property type="entry name" value="FAD/NAD-bd_sf"/>
</dbReference>
<sequence>MEVVEDIVIVGAGIAGLTTSLGLHRVGIRSLVLEASDSLRTTGFAFITWTNAWKALDAVGIGDSLRQQHERLFGISTTSTISGVQTSEMSFETKGKQGNHEVRCVVRKILLEALSKELPSGTIRFSSKVVSIEESGFFKLVHLDDGTILRAKVLIGCDGVNSVVGKWLQLEKPAFTGRYAIRGCAFFKESHGFEPKFLQFFGEGVRSGILPCNGNTVYWFFTWTPSNQEKEMDKNPAEMKQFVLSKLGRMPDKVKAVMENTALDSILSSPLRYRNPLALLRGNISRGNVCVAGDALHPMTPDIGQGGCSALEDGVILAMCLAEALLKEPSKEEKKKGEEQKEAHQRIEMGLKKYAKERKWRSFELISTAYLVGYLQQSDGKVMTFLRDKCFAKFLAGLLLKKADFDCGTLSLS</sequence>
<dbReference type="PRINTS" id="PR00420">
    <property type="entry name" value="RNGMNOXGNASE"/>
</dbReference>
<accession>A0A2P5B8G1</accession>
<comment type="similarity">
    <text evidence="3">Belongs to the 3-hydroxybenzoate 6-hydroxylase family.</text>
</comment>
<dbReference type="OrthoDB" id="655030at2759"/>
<dbReference type="InterPro" id="IPR002938">
    <property type="entry name" value="FAD-bd"/>
</dbReference>
<keyword evidence="1" id="KW-0560">Oxidoreductase</keyword>